<comment type="caution">
    <text evidence="14">The sequence shown here is derived from an EMBL/GenBank/DDBJ whole genome shotgun (WGS) entry which is preliminary data.</text>
</comment>
<evidence type="ECO:0000256" key="9">
    <source>
        <dbReference type="ARBA" id="ARBA00023002"/>
    </source>
</evidence>
<evidence type="ECO:0000259" key="13">
    <source>
        <dbReference type="PROSITE" id="PS51671"/>
    </source>
</evidence>
<comment type="catalytic activity">
    <reaction evidence="11">
        <text>L-homoserine + NAD(+) = L-aspartate 4-semialdehyde + NADH + H(+)</text>
        <dbReference type="Rhea" id="RHEA:15757"/>
        <dbReference type="ChEBI" id="CHEBI:15378"/>
        <dbReference type="ChEBI" id="CHEBI:57476"/>
        <dbReference type="ChEBI" id="CHEBI:57540"/>
        <dbReference type="ChEBI" id="CHEBI:57945"/>
        <dbReference type="ChEBI" id="CHEBI:537519"/>
        <dbReference type="EC" id="1.1.1.3"/>
    </reaction>
    <physiologicalReaction direction="right-to-left" evidence="11">
        <dbReference type="Rhea" id="RHEA:15759"/>
    </physiologicalReaction>
</comment>
<dbReference type="PROSITE" id="PS51671">
    <property type="entry name" value="ACT"/>
    <property type="match status" value="1"/>
</dbReference>
<reference evidence="15" key="1">
    <citation type="journal article" date="2019" name="Int. J. Syst. Evol. Microbiol.">
        <title>The Global Catalogue of Microorganisms (GCM) 10K type strain sequencing project: providing services to taxonomists for standard genome sequencing and annotation.</title>
        <authorList>
            <consortium name="The Broad Institute Genomics Platform"/>
            <consortium name="The Broad Institute Genome Sequencing Center for Infectious Disease"/>
            <person name="Wu L."/>
            <person name="Ma J."/>
        </authorList>
    </citation>
    <scope>NUCLEOTIDE SEQUENCE [LARGE SCALE GENOMIC DNA]</scope>
    <source>
        <strain evidence="15">JCM 17555</strain>
    </source>
</reference>
<dbReference type="Gene3D" id="3.30.360.10">
    <property type="entry name" value="Dihydrodipicolinate Reductase, domain 2"/>
    <property type="match status" value="1"/>
</dbReference>
<proteinExistence type="inferred from homology"/>
<dbReference type="Gene3D" id="3.30.70.260">
    <property type="match status" value="1"/>
</dbReference>
<dbReference type="SUPFAM" id="SSF55021">
    <property type="entry name" value="ACT-like"/>
    <property type="match status" value="1"/>
</dbReference>
<evidence type="ECO:0000256" key="11">
    <source>
        <dbReference type="ARBA" id="ARBA00049031"/>
    </source>
</evidence>
<evidence type="ECO:0000256" key="3">
    <source>
        <dbReference type="ARBA" id="ARBA00006753"/>
    </source>
</evidence>
<evidence type="ECO:0000256" key="7">
    <source>
        <dbReference type="ARBA" id="ARBA00022697"/>
    </source>
</evidence>
<gene>
    <name evidence="14" type="ORF">GCM10022278_36510</name>
</gene>
<evidence type="ECO:0000256" key="4">
    <source>
        <dbReference type="ARBA" id="ARBA00013213"/>
    </source>
</evidence>
<dbReference type="InterPro" id="IPR005106">
    <property type="entry name" value="Asp/hSer_DH_NAD-bd"/>
</dbReference>
<evidence type="ECO:0000313" key="15">
    <source>
        <dbReference type="Proteomes" id="UP001501337"/>
    </source>
</evidence>
<evidence type="ECO:0000256" key="10">
    <source>
        <dbReference type="ARBA" id="ARBA00023167"/>
    </source>
</evidence>
<dbReference type="Proteomes" id="UP001501337">
    <property type="component" value="Unassembled WGS sequence"/>
</dbReference>
<dbReference type="NCBIfam" id="NF004976">
    <property type="entry name" value="PRK06349.1"/>
    <property type="match status" value="1"/>
</dbReference>
<dbReference type="Gene3D" id="3.40.50.720">
    <property type="entry name" value="NAD(P)-binding Rossmann-like Domain"/>
    <property type="match status" value="1"/>
</dbReference>
<feature type="domain" description="ACT" evidence="13">
    <location>
        <begin position="372"/>
        <end position="449"/>
    </location>
</feature>
<dbReference type="Pfam" id="PF00742">
    <property type="entry name" value="Homoserine_dh"/>
    <property type="match status" value="1"/>
</dbReference>
<evidence type="ECO:0000256" key="2">
    <source>
        <dbReference type="ARBA" id="ARBA00005062"/>
    </source>
</evidence>
<evidence type="ECO:0000256" key="5">
    <source>
        <dbReference type="ARBA" id="ARBA00013376"/>
    </source>
</evidence>
<evidence type="ECO:0000313" key="14">
    <source>
        <dbReference type="EMBL" id="GAA3976336.1"/>
    </source>
</evidence>
<dbReference type="InterPro" id="IPR016204">
    <property type="entry name" value="HDH"/>
</dbReference>
<keyword evidence="8" id="KW-0521">NADP</keyword>
<keyword evidence="6" id="KW-0028">Amino-acid biosynthesis</keyword>
<evidence type="ECO:0000256" key="8">
    <source>
        <dbReference type="ARBA" id="ARBA00022857"/>
    </source>
</evidence>
<comment type="pathway">
    <text evidence="2">Amino-acid biosynthesis; L-methionine biosynthesis via de novo pathway; L-homoserine from L-aspartate: step 3/3.</text>
</comment>
<dbReference type="PANTHER" id="PTHR43331:SF1">
    <property type="entry name" value="HOMOSERINE DEHYDROGENASE"/>
    <property type="match status" value="1"/>
</dbReference>
<dbReference type="EMBL" id="BAABBO010000019">
    <property type="protein sequence ID" value="GAA3976336.1"/>
    <property type="molecule type" value="Genomic_DNA"/>
</dbReference>
<sequence>MQSNPSSTGSESPKAPFVSSFRKDDPLRIGLCGLGTVGKAVINVLQRNADLIAHRAGRPLSIINCASRRYYETDGLDPDIFSGDVLASADRDDVDVIVELIGGTTTAYELVRRAITNGKHVVTANKALLAEHGNELFDLAREHGVVIAFEAAVAGGIPIIKALREGLAGNRIDAIAGIINGTGNFILTEMQREGSDFFDVLAEAQARGYAEADPTFDVEGIDAAHKLALMASIAFGMPLAFERTYTEGISRLTPFDIQHAAQLGYIVKHLGIARRHEGGVELRVHPALVPDWHLLARIDGVLNAVVVHADAVGQTLYCGAGAGGEATASAVIADLVDLARHDGTSTPMLGTLLSKLTDQHCLDINDVESAFYIRLFARDEPGVLASVATILSNEGINIESIMQKESDEQNGLIPIVLLTHRVQESRMNKALASMADLDQIIGEPVRIRVADLLLDHRN</sequence>
<dbReference type="InterPro" id="IPR019811">
    <property type="entry name" value="HDH_CS"/>
</dbReference>
<dbReference type="InterPro" id="IPR001342">
    <property type="entry name" value="HDH_cat"/>
</dbReference>
<dbReference type="InterPro" id="IPR002912">
    <property type="entry name" value="ACT_dom"/>
</dbReference>
<evidence type="ECO:0000256" key="12">
    <source>
        <dbReference type="RuleBase" id="RU004171"/>
    </source>
</evidence>
<dbReference type="PROSITE" id="PS01042">
    <property type="entry name" value="HOMOSER_DHGENASE"/>
    <property type="match status" value="1"/>
</dbReference>
<keyword evidence="9" id="KW-0560">Oxidoreductase</keyword>
<keyword evidence="7" id="KW-0791">Threonine biosynthesis</keyword>
<dbReference type="CDD" id="cd04881">
    <property type="entry name" value="ACT_HSDH-Hom"/>
    <property type="match status" value="1"/>
</dbReference>
<keyword evidence="10" id="KW-0486">Methionine biosynthesis</keyword>
<evidence type="ECO:0000256" key="6">
    <source>
        <dbReference type="ARBA" id="ARBA00022605"/>
    </source>
</evidence>
<dbReference type="SUPFAM" id="SSF51735">
    <property type="entry name" value="NAD(P)-binding Rossmann-fold domains"/>
    <property type="match status" value="1"/>
</dbReference>
<dbReference type="InterPro" id="IPR036291">
    <property type="entry name" value="NAD(P)-bd_dom_sf"/>
</dbReference>
<evidence type="ECO:0000256" key="1">
    <source>
        <dbReference type="ARBA" id="ARBA00005056"/>
    </source>
</evidence>
<name>A0ABP7Q498_9GAMM</name>
<dbReference type="InterPro" id="IPR045865">
    <property type="entry name" value="ACT-like_dom_sf"/>
</dbReference>
<comment type="similarity">
    <text evidence="3 12">Belongs to the homoserine dehydrogenase family.</text>
</comment>
<comment type="pathway">
    <text evidence="1">Amino-acid biosynthesis; L-threonine biosynthesis; L-threonine from L-aspartate: step 3/5.</text>
</comment>
<dbReference type="Pfam" id="PF01842">
    <property type="entry name" value="ACT"/>
    <property type="match status" value="1"/>
</dbReference>
<accession>A0ABP7Q498</accession>
<dbReference type="Pfam" id="PF03447">
    <property type="entry name" value="NAD_binding_3"/>
    <property type="match status" value="1"/>
</dbReference>
<dbReference type="SUPFAM" id="SSF55347">
    <property type="entry name" value="Glyceraldehyde-3-phosphate dehydrogenase-like, C-terminal domain"/>
    <property type="match status" value="1"/>
</dbReference>
<dbReference type="EC" id="1.1.1.3" evidence="4"/>
<dbReference type="PIRSF" id="PIRSF000098">
    <property type="entry name" value="Homoser_dehydrog"/>
    <property type="match status" value="1"/>
</dbReference>
<keyword evidence="15" id="KW-1185">Reference proteome</keyword>
<dbReference type="PANTHER" id="PTHR43331">
    <property type="entry name" value="HOMOSERINE DEHYDROGENASE"/>
    <property type="match status" value="1"/>
</dbReference>
<organism evidence="14 15">
    <name type="scientific">Allohahella marinimesophila</name>
    <dbReference type="NCBI Taxonomy" id="1054972"/>
    <lineage>
        <taxon>Bacteria</taxon>
        <taxon>Pseudomonadati</taxon>
        <taxon>Pseudomonadota</taxon>
        <taxon>Gammaproteobacteria</taxon>
        <taxon>Oceanospirillales</taxon>
        <taxon>Hahellaceae</taxon>
        <taxon>Allohahella</taxon>
    </lineage>
</organism>
<protein>
    <recommendedName>
        <fullName evidence="5">Homoserine dehydrogenase</fullName>
        <ecNumber evidence="4">1.1.1.3</ecNumber>
    </recommendedName>
</protein>